<organism evidence="1 2">
    <name type="scientific">Rattus norvegicus</name>
    <name type="common">Rat</name>
    <dbReference type="NCBI Taxonomy" id="10116"/>
    <lineage>
        <taxon>Eukaryota</taxon>
        <taxon>Metazoa</taxon>
        <taxon>Chordata</taxon>
        <taxon>Craniata</taxon>
        <taxon>Vertebrata</taxon>
        <taxon>Euteleostomi</taxon>
        <taxon>Mammalia</taxon>
        <taxon>Eutheria</taxon>
        <taxon>Euarchontoglires</taxon>
        <taxon>Glires</taxon>
        <taxon>Rodentia</taxon>
        <taxon>Myomorpha</taxon>
        <taxon>Muroidea</taxon>
        <taxon>Muridae</taxon>
        <taxon>Murinae</taxon>
        <taxon>Rattus</taxon>
    </lineage>
</organism>
<evidence type="ECO:0000313" key="2">
    <source>
        <dbReference type="Proteomes" id="UP000234681"/>
    </source>
</evidence>
<dbReference type="Proteomes" id="UP000234681">
    <property type="component" value="Chromosome 13"/>
</dbReference>
<proteinExistence type="predicted"/>
<sequence>MCSFPCCPLLFLHMDPGNFSDFRGMNGVYESQVSSLPTLVSRSPRSAPWSPCQHLCFVPPRLMLSSPKPATSEPDCVWRTSTRTYWGKAPATKPEDPSS</sequence>
<dbReference type="AlphaFoldDB" id="A6K7W6"/>
<reference evidence="2" key="1">
    <citation type="submission" date="2005-09" db="EMBL/GenBank/DDBJ databases">
        <authorList>
            <person name="Mural R.J."/>
            <person name="Li P.W."/>
            <person name="Adams M.D."/>
            <person name="Amanatides P.G."/>
            <person name="Baden-Tillson H."/>
            <person name="Barnstead M."/>
            <person name="Chin S.H."/>
            <person name="Dew I."/>
            <person name="Evans C.A."/>
            <person name="Ferriera S."/>
            <person name="Flanigan M."/>
            <person name="Fosler C."/>
            <person name="Glodek A."/>
            <person name="Gu Z."/>
            <person name="Holt R.A."/>
            <person name="Jennings D."/>
            <person name="Kraft C.L."/>
            <person name="Lu F."/>
            <person name="Nguyen T."/>
            <person name="Nusskern D.R."/>
            <person name="Pfannkoch C.M."/>
            <person name="Sitter C."/>
            <person name="Sutton G.G."/>
            <person name="Venter J.C."/>
            <person name="Wang Z."/>
            <person name="Woodage T."/>
            <person name="Zheng X.H."/>
            <person name="Zhong F."/>
        </authorList>
    </citation>
    <scope>NUCLEOTIDE SEQUENCE [LARGE SCALE GENOMIC DNA]</scope>
    <source>
        <strain>BN</strain>
        <strain evidence="2">Sprague-Dawley</strain>
    </source>
</reference>
<protein>
    <submittedName>
        <fullName evidence="1">RCG37597</fullName>
    </submittedName>
</protein>
<gene>
    <name evidence="1" type="ORF">rCG_37597</name>
</gene>
<accession>A6K7W6</accession>
<name>A6K7W6_RAT</name>
<dbReference type="EMBL" id="CH474028">
    <property type="protein sequence ID" value="EDL87911.1"/>
    <property type="molecule type" value="Genomic_DNA"/>
</dbReference>
<evidence type="ECO:0000313" key="1">
    <source>
        <dbReference type="EMBL" id="EDL87911.1"/>
    </source>
</evidence>
<feature type="non-terminal residue" evidence="1">
    <location>
        <position position="99"/>
    </location>
</feature>